<dbReference type="GO" id="GO:0004386">
    <property type="term" value="F:helicase activity"/>
    <property type="evidence" value="ECO:0007669"/>
    <property type="project" value="UniProtKB-KW"/>
</dbReference>
<proteinExistence type="predicted"/>
<keyword evidence="2" id="KW-0547">Nucleotide-binding</keyword>
<evidence type="ECO:0000259" key="1">
    <source>
        <dbReference type="Pfam" id="PF04326"/>
    </source>
</evidence>
<dbReference type="PANTHER" id="PTHR30595">
    <property type="entry name" value="GLPR-RELATED TRANSCRIPTIONAL REPRESSOR"/>
    <property type="match status" value="1"/>
</dbReference>
<dbReference type="Pfam" id="PF04326">
    <property type="entry name" value="SLFN_AlbA_2"/>
    <property type="match status" value="1"/>
</dbReference>
<dbReference type="STRING" id="1052260.SAMN05660199_03100"/>
<feature type="domain" description="Schlafen AlbA-2" evidence="1">
    <location>
        <begin position="31"/>
        <end position="158"/>
    </location>
</feature>
<dbReference type="Gene3D" id="1.10.10.10">
    <property type="entry name" value="Winged helix-like DNA-binding domain superfamily/Winged helix DNA-binding domain"/>
    <property type="match status" value="1"/>
</dbReference>
<keyword evidence="2" id="KW-0067">ATP-binding</keyword>
<dbReference type="EMBL" id="FNIR01000009">
    <property type="protein sequence ID" value="SDP04690.1"/>
    <property type="molecule type" value="Genomic_DNA"/>
</dbReference>
<organism evidence="2 3">
    <name type="scientific">Klenkia soli</name>
    <dbReference type="NCBI Taxonomy" id="1052260"/>
    <lineage>
        <taxon>Bacteria</taxon>
        <taxon>Bacillati</taxon>
        <taxon>Actinomycetota</taxon>
        <taxon>Actinomycetes</taxon>
        <taxon>Geodermatophilales</taxon>
        <taxon>Geodermatophilaceae</taxon>
        <taxon>Klenkia</taxon>
    </lineage>
</organism>
<name>A0A1H0PIU0_9ACTN</name>
<dbReference type="Gene3D" id="3.30.950.30">
    <property type="entry name" value="Schlafen, AAA domain"/>
    <property type="match status" value="1"/>
</dbReference>
<reference evidence="3" key="1">
    <citation type="submission" date="2016-10" db="EMBL/GenBank/DDBJ databases">
        <authorList>
            <person name="Varghese N."/>
            <person name="Submissions S."/>
        </authorList>
    </citation>
    <scope>NUCLEOTIDE SEQUENCE [LARGE SCALE GENOMIC DNA]</scope>
    <source>
        <strain evidence="3">DSM 45843</strain>
    </source>
</reference>
<dbReference type="Gene3D" id="3.30.565.60">
    <property type="match status" value="1"/>
</dbReference>
<dbReference type="Proteomes" id="UP000199088">
    <property type="component" value="Unassembled WGS sequence"/>
</dbReference>
<dbReference type="PANTHER" id="PTHR30595:SF6">
    <property type="entry name" value="SCHLAFEN ALBA-2 DOMAIN-CONTAINING PROTEIN"/>
    <property type="match status" value="1"/>
</dbReference>
<dbReference type="InterPro" id="IPR036388">
    <property type="entry name" value="WH-like_DNA-bd_sf"/>
</dbReference>
<sequence>MAYHSLMPVHLATADAALLSIADNWSADEVEQQVLDFKACPDVQQSGVSKAKEAFYKLLAETAVCFANAEGGVIVLGVRDKASTRSEAISGVDVRRFPLDEVVKAIFERTSPAVTVRPTVREPDGKTVYALEVPQGSSVCGTTQGVYKTRVGDRCMPLRGEQLRGLRTVRERYDWSSGDSGLTVEALSRAAMERAATLLRLNGHDELAAAAENDVSEFCKNTGLLTGGRLTRAAVLLFGTADALRDAIPEWGVNVQTRESPGSEARVLLRGTDRAPSLVALLDQLISLVGALSRVQTIRVGAQQVDLIDYPPDALREIFANAFAHRDWEQPGLVEIVHSPDELVVSSPGGLLPTLRVDRLLHDAASPRNELLTLNLARLKLAEMSGLGFDRAFREVARLGKEPPTLEDGVRFRVTLPGGRGDEAFARFLRGDLMPPELTGDVDVLMILTALRNAKSLDAGALSARLQRPSTDVQRVLTRMERSGLLQPTRATARRTAPKYELAASTIAGMRSAVTYVNRSIDEDDDKILRHLRRHDRITNEDVRAYLDCDVPTARNRLTRLRKRGLIDFAPNGPRRGSHVVYVLTDDVPAPTVSAAPGTADPDRLF</sequence>
<keyword evidence="3" id="KW-1185">Reference proteome</keyword>
<protein>
    <submittedName>
        <fullName evidence="2">ATP-dependent DNA helicase RecG</fullName>
    </submittedName>
</protein>
<dbReference type="InterPro" id="IPR038475">
    <property type="entry name" value="RecG_C_sf"/>
</dbReference>
<dbReference type="InterPro" id="IPR038461">
    <property type="entry name" value="Schlafen_AlbA_2_dom_sf"/>
</dbReference>
<dbReference type="SUPFAM" id="SSF46785">
    <property type="entry name" value="Winged helix' DNA-binding domain"/>
    <property type="match status" value="1"/>
</dbReference>
<keyword evidence="2" id="KW-0347">Helicase</keyword>
<accession>A0A1H0PIU0</accession>
<dbReference type="AlphaFoldDB" id="A0A1H0PIU0"/>
<dbReference type="Pfam" id="PF13749">
    <property type="entry name" value="HATPase_c_4"/>
    <property type="match status" value="1"/>
</dbReference>
<evidence type="ECO:0000313" key="2">
    <source>
        <dbReference type="EMBL" id="SDP04690.1"/>
    </source>
</evidence>
<evidence type="ECO:0000313" key="3">
    <source>
        <dbReference type="Proteomes" id="UP000199088"/>
    </source>
</evidence>
<dbReference type="InterPro" id="IPR007421">
    <property type="entry name" value="Schlafen_AlbA_2_dom"/>
</dbReference>
<gene>
    <name evidence="2" type="ORF">SAMN05660199_03100</name>
</gene>
<dbReference type="Gene3D" id="6.10.10.130">
    <property type="match status" value="1"/>
</dbReference>
<dbReference type="InterPro" id="IPR036390">
    <property type="entry name" value="WH_DNA-bd_sf"/>
</dbReference>
<keyword evidence="2" id="KW-0378">Hydrolase</keyword>